<organism evidence="1 2">
    <name type="scientific">Lindgomyces ingoldianus</name>
    <dbReference type="NCBI Taxonomy" id="673940"/>
    <lineage>
        <taxon>Eukaryota</taxon>
        <taxon>Fungi</taxon>
        <taxon>Dikarya</taxon>
        <taxon>Ascomycota</taxon>
        <taxon>Pezizomycotina</taxon>
        <taxon>Dothideomycetes</taxon>
        <taxon>Pleosporomycetidae</taxon>
        <taxon>Pleosporales</taxon>
        <taxon>Lindgomycetaceae</taxon>
        <taxon>Lindgomyces</taxon>
    </lineage>
</organism>
<sequence length="228" mass="23840">MVVMLRRLSIAVDGPVMGAKPICPSVAGANQRRLLERVALSSAGLPKEQQQPARLRMAGAPSQQLPTNCVPITTTPSLRNGSLLPRRLTCTPHCCCCCRCRCPLAFIARGVADKQPSSLRVPSNVTRLTDPKGQASPRPLSYLISSTTAATPPPPDLSSPVVSADFFERAIAVALRAPVALPASSLAPDLASSRSPAAAAASLREAPGSCLPRLSTLSSATPYLRPDS</sequence>
<gene>
    <name evidence="1" type="ORF">BDR25DRAFT_79857</name>
</gene>
<evidence type="ECO:0000313" key="2">
    <source>
        <dbReference type="Proteomes" id="UP000799755"/>
    </source>
</evidence>
<name>A0ACB6QGZ7_9PLEO</name>
<proteinExistence type="predicted"/>
<accession>A0ACB6QGZ7</accession>
<comment type="caution">
    <text evidence="1">The sequence shown here is derived from an EMBL/GenBank/DDBJ whole genome shotgun (WGS) entry which is preliminary data.</text>
</comment>
<dbReference type="Proteomes" id="UP000799755">
    <property type="component" value="Unassembled WGS sequence"/>
</dbReference>
<evidence type="ECO:0000313" key="1">
    <source>
        <dbReference type="EMBL" id="KAF2466157.1"/>
    </source>
</evidence>
<reference evidence="1" key="1">
    <citation type="journal article" date="2020" name="Stud. Mycol.">
        <title>101 Dothideomycetes genomes: a test case for predicting lifestyles and emergence of pathogens.</title>
        <authorList>
            <person name="Haridas S."/>
            <person name="Albert R."/>
            <person name="Binder M."/>
            <person name="Bloem J."/>
            <person name="Labutti K."/>
            <person name="Salamov A."/>
            <person name="Andreopoulos B."/>
            <person name="Baker S."/>
            <person name="Barry K."/>
            <person name="Bills G."/>
            <person name="Bluhm B."/>
            <person name="Cannon C."/>
            <person name="Castanera R."/>
            <person name="Culley D."/>
            <person name="Daum C."/>
            <person name="Ezra D."/>
            <person name="Gonzalez J."/>
            <person name="Henrissat B."/>
            <person name="Kuo A."/>
            <person name="Liang C."/>
            <person name="Lipzen A."/>
            <person name="Lutzoni F."/>
            <person name="Magnuson J."/>
            <person name="Mondo S."/>
            <person name="Nolan M."/>
            <person name="Ohm R."/>
            <person name="Pangilinan J."/>
            <person name="Park H.-J."/>
            <person name="Ramirez L."/>
            <person name="Alfaro M."/>
            <person name="Sun H."/>
            <person name="Tritt A."/>
            <person name="Yoshinaga Y."/>
            <person name="Zwiers L.-H."/>
            <person name="Turgeon B."/>
            <person name="Goodwin S."/>
            <person name="Spatafora J."/>
            <person name="Crous P."/>
            <person name="Grigoriev I."/>
        </authorList>
    </citation>
    <scope>NUCLEOTIDE SEQUENCE</scope>
    <source>
        <strain evidence="1">ATCC 200398</strain>
    </source>
</reference>
<protein>
    <submittedName>
        <fullName evidence="1">Uncharacterized protein</fullName>
    </submittedName>
</protein>
<keyword evidence="2" id="KW-1185">Reference proteome</keyword>
<dbReference type="EMBL" id="MU003526">
    <property type="protein sequence ID" value="KAF2466157.1"/>
    <property type="molecule type" value="Genomic_DNA"/>
</dbReference>